<feature type="compositionally biased region" description="Basic and acidic residues" evidence="1">
    <location>
        <begin position="106"/>
        <end position="130"/>
    </location>
</feature>
<keyword evidence="3" id="KW-1185">Reference proteome</keyword>
<feature type="region of interest" description="Disordered" evidence="1">
    <location>
        <begin position="102"/>
        <end position="141"/>
    </location>
</feature>
<gene>
    <name evidence="2" type="ORF">RI138_22090</name>
</gene>
<protein>
    <recommendedName>
        <fullName evidence="4">ATP-binding protein</fullName>
    </recommendedName>
</protein>
<dbReference type="EMBL" id="CP134500">
    <property type="protein sequence ID" value="WNF29297.1"/>
    <property type="molecule type" value="Genomic_DNA"/>
</dbReference>
<evidence type="ECO:0000256" key="1">
    <source>
        <dbReference type="SAM" id="MobiDB-lite"/>
    </source>
</evidence>
<reference evidence="2 3" key="1">
    <citation type="submission" date="2023-09" db="EMBL/GenBank/DDBJ databases">
        <title>Genome completion map analysis of the actinomycetes C11-1.</title>
        <authorList>
            <person name="Qin P."/>
            <person name="Guan P."/>
        </authorList>
    </citation>
    <scope>NUCLEOTIDE SEQUENCE [LARGE SCALE GENOMIC DNA]</scope>
    <source>
        <strain evidence="2 3">C11-1</strain>
    </source>
</reference>
<accession>A0ABY9W5J0</accession>
<evidence type="ECO:0000313" key="3">
    <source>
        <dbReference type="Proteomes" id="UP001303236"/>
    </source>
</evidence>
<dbReference type="Proteomes" id="UP001303236">
    <property type="component" value="Chromosome"/>
</dbReference>
<name>A0ABY9W5J0_9ACTN</name>
<sequence length="671" mass="74533">MTAQDRVTVNDARGPVNNGPGPQYVFYGARAARRIRRSAEPLRIVREDRLHLADRFAPPVNYRVAADRLEKPGSVVLLDAQPGTGRRAAAIMLLHELGEDDDTDAGDVRFEELPTPDRPRDKDGDKDGDARPAAPGPGDRFLLDLSRVADEEAYTEAQRRLAGLRTQVQEARAHLVVVLPSGMTHAHPPELAPHTVTLERPRGIAVITRHLRMDLMPFSPADLERPDLRLLYDRSPMRELARLAGLVRTARDSGRFGTDFASWLDQALRAVTDRATEVGQRVATARTAPERALLLAAAVFEEAHADTVHEAWRGLLKTVGHEDEAATELARMDFGQRLTALGIERDPDGRLRFKQLAYADAVRTYFWANFPGLRDKLAEWIGVAAGLPGLTTDDQMNIVVRFGERSLAAGRPDHLFDLAARWANGGTGASSDPRTVAALELGLSHEGFGVWFRRRMYDCVNSNSLSDGLVRALTAACVQSLALTHPDQAVVRLRHLAVREGEAARAAGEALFGLVGNDHRLYRLLMDRLRVPARRDSRAAEPPLRLLTELLSSDRVPDPPRWPDLFLGWETVFSQPPTKLWNRLVKSWLDTVACDRTREMALDVMVRAAHGRTIALHRLYTIACDWAGEARDPARTAVAARLWQHIDQAQYARADRTQRAGTGPRTTEEAR</sequence>
<evidence type="ECO:0008006" key="4">
    <source>
        <dbReference type="Google" id="ProtNLM"/>
    </source>
</evidence>
<feature type="compositionally biased region" description="Low complexity" evidence="1">
    <location>
        <begin position="131"/>
        <end position="140"/>
    </location>
</feature>
<organism evidence="2 3">
    <name type="scientific">Streptomyces durocortorensis</name>
    <dbReference type="NCBI Taxonomy" id="2811104"/>
    <lineage>
        <taxon>Bacteria</taxon>
        <taxon>Bacillati</taxon>
        <taxon>Actinomycetota</taxon>
        <taxon>Actinomycetes</taxon>
        <taxon>Kitasatosporales</taxon>
        <taxon>Streptomycetaceae</taxon>
        <taxon>Streptomyces</taxon>
    </lineage>
</organism>
<proteinExistence type="predicted"/>
<evidence type="ECO:0000313" key="2">
    <source>
        <dbReference type="EMBL" id="WNF29297.1"/>
    </source>
</evidence>